<dbReference type="SUPFAM" id="SSF57756">
    <property type="entry name" value="Retrovirus zinc finger-like domains"/>
    <property type="match status" value="1"/>
</dbReference>
<sequence length="421" mass="47692">MSNTDQRDGVNAGGGRPDDRRRYRPPTCFACNEAGHYAKQCPNRAPRHHQARPSTSADFRGSRSPRRYDPRRRRDSPERDSEIRTTVMKLSKSVSAMHDFVERQNLKKEEKARKKREMKEAAEREEAERLRQEEKEAQAAEKARKRAEELKKAADAEKERRAQMKKDVDLSVAIRLNEMEGSWFQRLHSVIGPLYTTADKNGKKKVIYESGDESEASDTSVTQELSERTSRLQISEKRKRGPEAVLEDSPPMDKPPKRTPKQGGLKPVKLTARMTRARARRPSGTMPLKKTPGRSPTIISPVKTPLSGRKTPKTPKTIRATPPRMPPFTPVTRRALERLRYRNKMIDDLKSLNVVELQKLCKKEGIPYNGKIESILDIADMKVMSKFGTASQENAEVIVVEESEHQGDGSCREGGSEDVAA</sequence>
<name>A0A388JVE9_CHABU</name>
<dbReference type="InterPro" id="IPR036875">
    <property type="entry name" value="Znf_CCHC_sf"/>
</dbReference>
<dbReference type="Pfam" id="PF00098">
    <property type="entry name" value="zf-CCHC"/>
    <property type="match status" value="1"/>
</dbReference>
<dbReference type="AlphaFoldDB" id="A0A388JVE9"/>
<feature type="compositionally biased region" description="Basic residues" evidence="2">
    <location>
        <begin position="63"/>
        <end position="74"/>
    </location>
</feature>
<evidence type="ECO:0000259" key="3">
    <source>
        <dbReference type="PROSITE" id="PS50158"/>
    </source>
</evidence>
<proteinExistence type="predicted"/>
<dbReference type="InterPro" id="IPR001878">
    <property type="entry name" value="Znf_CCHC"/>
</dbReference>
<keyword evidence="1" id="KW-0863">Zinc-finger</keyword>
<reference evidence="4 5" key="1">
    <citation type="journal article" date="2018" name="Cell">
        <title>The Chara Genome: Secondary Complexity and Implications for Plant Terrestrialization.</title>
        <authorList>
            <person name="Nishiyama T."/>
            <person name="Sakayama H."/>
            <person name="Vries J.D."/>
            <person name="Buschmann H."/>
            <person name="Saint-Marcoux D."/>
            <person name="Ullrich K.K."/>
            <person name="Haas F.B."/>
            <person name="Vanderstraeten L."/>
            <person name="Becker D."/>
            <person name="Lang D."/>
            <person name="Vosolsobe S."/>
            <person name="Rombauts S."/>
            <person name="Wilhelmsson P.K.I."/>
            <person name="Janitza P."/>
            <person name="Kern R."/>
            <person name="Heyl A."/>
            <person name="Rumpler F."/>
            <person name="Villalobos L.I.A.C."/>
            <person name="Clay J.M."/>
            <person name="Skokan R."/>
            <person name="Toyoda A."/>
            <person name="Suzuki Y."/>
            <person name="Kagoshima H."/>
            <person name="Schijlen E."/>
            <person name="Tajeshwar N."/>
            <person name="Catarino B."/>
            <person name="Hetherington A.J."/>
            <person name="Saltykova A."/>
            <person name="Bonnot C."/>
            <person name="Breuninger H."/>
            <person name="Symeonidi A."/>
            <person name="Radhakrishnan G.V."/>
            <person name="Van Nieuwerburgh F."/>
            <person name="Deforce D."/>
            <person name="Chang C."/>
            <person name="Karol K.G."/>
            <person name="Hedrich R."/>
            <person name="Ulvskov P."/>
            <person name="Glockner G."/>
            <person name="Delwiche C.F."/>
            <person name="Petrasek J."/>
            <person name="Van de Peer Y."/>
            <person name="Friml J."/>
            <person name="Beilby M."/>
            <person name="Dolan L."/>
            <person name="Kohara Y."/>
            <person name="Sugano S."/>
            <person name="Fujiyama A."/>
            <person name="Delaux P.-M."/>
            <person name="Quint M."/>
            <person name="TheiBen G."/>
            <person name="Hagemann M."/>
            <person name="Harholt J."/>
            <person name="Dunand C."/>
            <person name="Zachgo S."/>
            <person name="Langdale J."/>
            <person name="Maumus F."/>
            <person name="Straeten D.V.D."/>
            <person name="Gould S.B."/>
            <person name="Rensing S.A."/>
        </authorList>
    </citation>
    <scope>NUCLEOTIDE SEQUENCE [LARGE SCALE GENOMIC DNA]</scope>
    <source>
        <strain evidence="4 5">S276</strain>
    </source>
</reference>
<dbReference type="Gene3D" id="4.10.60.10">
    <property type="entry name" value="Zinc finger, CCHC-type"/>
    <property type="match status" value="1"/>
</dbReference>
<feature type="region of interest" description="Disordered" evidence="2">
    <location>
        <begin position="209"/>
        <end position="329"/>
    </location>
</feature>
<evidence type="ECO:0000256" key="1">
    <source>
        <dbReference type="PROSITE-ProRule" id="PRU00047"/>
    </source>
</evidence>
<evidence type="ECO:0000313" key="5">
    <source>
        <dbReference type="Proteomes" id="UP000265515"/>
    </source>
</evidence>
<dbReference type="EMBL" id="BFEA01000022">
    <property type="protein sequence ID" value="GBG61768.1"/>
    <property type="molecule type" value="Genomic_DNA"/>
</dbReference>
<organism evidence="4 5">
    <name type="scientific">Chara braunii</name>
    <name type="common">Braun's stonewort</name>
    <dbReference type="NCBI Taxonomy" id="69332"/>
    <lineage>
        <taxon>Eukaryota</taxon>
        <taxon>Viridiplantae</taxon>
        <taxon>Streptophyta</taxon>
        <taxon>Charophyceae</taxon>
        <taxon>Charales</taxon>
        <taxon>Characeae</taxon>
        <taxon>Chara</taxon>
    </lineage>
</organism>
<evidence type="ECO:0000313" key="4">
    <source>
        <dbReference type="EMBL" id="GBG61768.1"/>
    </source>
</evidence>
<comment type="caution">
    <text evidence="4">The sequence shown here is derived from an EMBL/GenBank/DDBJ whole genome shotgun (WGS) entry which is preliminary data.</text>
</comment>
<dbReference type="Gramene" id="GBG61768">
    <property type="protein sequence ID" value="GBG61768"/>
    <property type="gene ID" value="CBR_g23282"/>
</dbReference>
<feature type="compositionally biased region" description="Basic and acidic residues" evidence="2">
    <location>
        <begin position="402"/>
        <end position="415"/>
    </location>
</feature>
<dbReference type="GO" id="GO:0008270">
    <property type="term" value="F:zinc ion binding"/>
    <property type="evidence" value="ECO:0007669"/>
    <property type="project" value="UniProtKB-KW"/>
</dbReference>
<keyword evidence="1" id="KW-0862">Zinc</keyword>
<dbReference type="SMART" id="SM00343">
    <property type="entry name" value="ZnF_C2HC"/>
    <property type="match status" value="1"/>
</dbReference>
<keyword evidence="1" id="KW-0479">Metal-binding</keyword>
<dbReference type="GO" id="GO:0003676">
    <property type="term" value="F:nucleic acid binding"/>
    <property type="evidence" value="ECO:0007669"/>
    <property type="project" value="InterPro"/>
</dbReference>
<feature type="region of interest" description="Disordered" evidence="2">
    <location>
        <begin position="40"/>
        <end position="165"/>
    </location>
</feature>
<dbReference type="Proteomes" id="UP000265515">
    <property type="component" value="Unassembled WGS sequence"/>
</dbReference>
<protein>
    <recommendedName>
        <fullName evidence="3">CCHC-type domain-containing protein</fullName>
    </recommendedName>
</protein>
<feature type="domain" description="CCHC-type" evidence="3">
    <location>
        <begin position="28"/>
        <end position="43"/>
    </location>
</feature>
<feature type="region of interest" description="Disordered" evidence="2">
    <location>
        <begin position="1"/>
        <end position="26"/>
    </location>
</feature>
<gene>
    <name evidence="4" type="ORF">CBR_g23282</name>
</gene>
<keyword evidence="5" id="KW-1185">Reference proteome</keyword>
<feature type="compositionally biased region" description="Basic and acidic residues" evidence="2">
    <location>
        <begin position="225"/>
        <end position="236"/>
    </location>
</feature>
<feature type="region of interest" description="Disordered" evidence="2">
    <location>
        <begin position="402"/>
        <end position="421"/>
    </location>
</feature>
<feature type="compositionally biased region" description="Basic and acidic residues" evidence="2">
    <location>
        <begin position="99"/>
        <end position="165"/>
    </location>
</feature>
<evidence type="ECO:0000256" key="2">
    <source>
        <dbReference type="SAM" id="MobiDB-lite"/>
    </source>
</evidence>
<dbReference type="PROSITE" id="PS50158">
    <property type="entry name" value="ZF_CCHC"/>
    <property type="match status" value="1"/>
</dbReference>
<accession>A0A388JVE9</accession>